<evidence type="ECO:0000313" key="3">
    <source>
        <dbReference type="Proteomes" id="UP000193560"/>
    </source>
</evidence>
<keyword evidence="1" id="KW-0812">Transmembrane</keyword>
<reference evidence="2 3" key="1">
    <citation type="submission" date="2016-07" db="EMBL/GenBank/DDBJ databases">
        <title>Pervasive Adenine N6-methylation of Active Genes in Fungi.</title>
        <authorList>
            <consortium name="DOE Joint Genome Institute"/>
            <person name="Mondo S.J."/>
            <person name="Dannebaum R.O."/>
            <person name="Kuo R.C."/>
            <person name="Labutti K."/>
            <person name="Haridas S."/>
            <person name="Kuo A."/>
            <person name="Salamov A."/>
            <person name="Ahrendt S.R."/>
            <person name="Lipzen A."/>
            <person name="Sullivan W."/>
            <person name="Andreopoulos W.B."/>
            <person name="Clum A."/>
            <person name="Lindquist E."/>
            <person name="Daum C."/>
            <person name="Ramamoorthy G.K."/>
            <person name="Gryganskyi A."/>
            <person name="Culley D."/>
            <person name="Magnuson J.K."/>
            <person name="James T.Y."/>
            <person name="O'Malley M.A."/>
            <person name="Stajich J.E."/>
            <person name="Spatafora J.W."/>
            <person name="Visel A."/>
            <person name="Grigoriev I.V."/>
        </authorList>
    </citation>
    <scope>NUCLEOTIDE SEQUENCE [LARGE SCALE GENOMIC DNA]</scope>
    <source>
        <strain evidence="2 3">NRRL 1336</strain>
    </source>
</reference>
<feature type="transmembrane region" description="Helical" evidence="1">
    <location>
        <begin position="20"/>
        <end position="50"/>
    </location>
</feature>
<name>A0A1X2IJH6_9FUNG</name>
<keyword evidence="1" id="KW-0472">Membrane</keyword>
<gene>
    <name evidence="2" type="ORF">BCR42DRAFT_412339</name>
</gene>
<protein>
    <submittedName>
        <fullName evidence="2">Uncharacterized protein</fullName>
    </submittedName>
</protein>
<sequence>MHITCPRLWGHCSWCVVLPFIFHTFLYCIPTFCCFLVHISAILFIGFSFLGSLQ</sequence>
<dbReference type="EMBL" id="MCGE01000009">
    <property type="protein sequence ID" value="ORZ17704.1"/>
    <property type="molecule type" value="Genomic_DNA"/>
</dbReference>
<proteinExistence type="predicted"/>
<organism evidence="2 3">
    <name type="scientific">Absidia repens</name>
    <dbReference type="NCBI Taxonomy" id="90262"/>
    <lineage>
        <taxon>Eukaryota</taxon>
        <taxon>Fungi</taxon>
        <taxon>Fungi incertae sedis</taxon>
        <taxon>Mucoromycota</taxon>
        <taxon>Mucoromycotina</taxon>
        <taxon>Mucoromycetes</taxon>
        <taxon>Mucorales</taxon>
        <taxon>Cunninghamellaceae</taxon>
        <taxon>Absidia</taxon>
    </lineage>
</organism>
<dbReference type="AlphaFoldDB" id="A0A1X2IJH6"/>
<evidence type="ECO:0000256" key="1">
    <source>
        <dbReference type="SAM" id="Phobius"/>
    </source>
</evidence>
<dbReference type="Proteomes" id="UP000193560">
    <property type="component" value="Unassembled WGS sequence"/>
</dbReference>
<keyword evidence="1" id="KW-1133">Transmembrane helix</keyword>
<evidence type="ECO:0000313" key="2">
    <source>
        <dbReference type="EMBL" id="ORZ17704.1"/>
    </source>
</evidence>
<keyword evidence="3" id="KW-1185">Reference proteome</keyword>
<comment type="caution">
    <text evidence="2">The sequence shown here is derived from an EMBL/GenBank/DDBJ whole genome shotgun (WGS) entry which is preliminary data.</text>
</comment>
<accession>A0A1X2IJH6</accession>